<sequence length="153" mass="16724">MSQLEDIAKQDNWRCWVCDEPVDRTASANDPRGPSVDSRTTAKLKKGATDYAGGERLAHKRCNTRKGAVTPVIPWPSTIMLVEPAPLIAVAERLDRKGGREVVVRCADRKSADQTAAWLVDRFSRLAPGMPVEASVEPGGGQFLVALTTARRR</sequence>
<keyword evidence="3" id="KW-1185">Reference proteome</keyword>
<evidence type="ECO:0008006" key="4">
    <source>
        <dbReference type="Google" id="ProtNLM"/>
    </source>
</evidence>
<organism evidence="2 3">
    <name type="scientific">Allocatelliglobosispora scoriae</name>
    <dbReference type="NCBI Taxonomy" id="643052"/>
    <lineage>
        <taxon>Bacteria</taxon>
        <taxon>Bacillati</taxon>
        <taxon>Actinomycetota</taxon>
        <taxon>Actinomycetes</taxon>
        <taxon>Micromonosporales</taxon>
        <taxon>Micromonosporaceae</taxon>
        <taxon>Allocatelliglobosispora</taxon>
    </lineage>
</organism>
<dbReference type="RefSeq" id="WP_184844910.1">
    <property type="nucleotide sequence ID" value="NZ_JACHMN010000003.1"/>
</dbReference>
<dbReference type="AlphaFoldDB" id="A0A841BWQ2"/>
<evidence type="ECO:0000256" key="1">
    <source>
        <dbReference type="SAM" id="MobiDB-lite"/>
    </source>
</evidence>
<reference evidence="2 3" key="1">
    <citation type="submission" date="2020-08" db="EMBL/GenBank/DDBJ databases">
        <title>Sequencing the genomes of 1000 actinobacteria strains.</title>
        <authorList>
            <person name="Klenk H.-P."/>
        </authorList>
    </citation>
    <scope>NUCLEOTIDE SEQUENCE [LARGE SCALE GENOMIC DNA]</scope>
    <source>
        <strain evidence="2 3">DSM 45362</strain>
    </source>
</reference>
<name>A0A841BWQ2_9ACTN</name>
<feature type="region of interest" description="Disordered" evidence="1">
    <location>
        <begin position="23"/>
        <end position="45"/>
    </location>
</feature>
<evidence type="ECO:0000313" key="3">
    <source>
        <dbReference type="Proteomes" id="UP000587527"/>
    </source>
</evidence>
<evidence type="ECO:0000313" key="2">
    <source>
        <dbReference type="EMBL" id="MBB5873547.1"/>
    </source>
</evidence>
<comment type="caution">
    <text evidence="2">The sequence shown here is derived from an EMBL/GenBank/DDBJ whole genome shotgun (WGS) entry which is preliminary data.</text>
</comment>
<protein>
    <recommendedName>
        <fullName evidence="4">HNH endonuclease</fullName>
    </recommendedName>
</protein>
<accession>A0A841BWQ2</accession>
<proteinExistence type="predicted"/>
<dbReference type="Proteomes" id="UP000587527">
    <property type="component" value="Unassembled WGS sequence"/>
</dbReference>
<dbReference type="EMBL" id="JACHMN010000003">
    <property type="protein sequence ID" value="MBB5873547.1"/>
    <property type="molecule type" value="Genomic_DNA"/>
</dbReference>
<gene>
    <name evidence="2" type="ORF">F4553_006981</name>
</gene>